<evidence type="ECO:0000313" key="3">
    <source>
        <dbReference type="Proteomes" id="UP000292082"/>
    </source>
</evidence>
<protein>
    <submittedName>
        <fullName evidence="2">Uncharacterized protein</fullName>
    </submittedName>
</protein>
<feature type="region of interest" description="Disordered" evidence="1">
    <location>
        <begin position="120"/>
        <end position="144"/>
    </location>
</feature>
<proteinExistence type="predicted"/>
<gene>
    <name evidence="2" type="ORF">BD310DRAFT_910781</name>
</gene>
<evidence type="ECO:0000313" key="2">
    <source>
        <dbReference type="EMBL" id="TBU51246.1"/>
    </source>
</evidence>
<sequence length="540" mass="59714">MHLAGRVMDKNKTKSQNKPKRKNKTRSQSKTKSQNKIESRNLKTKSQNPPPASPPLVDSPVATPPVTTSSSPVTAPTPGTESFDHIPAPGTDNSVAAPTLAATSNPVTARTSVLSGCAPGAIDDDERRPGAYSGPVLPPPPLLYNRGGQIRLTFRHTMPRYTERTRRARALIHGYLRLQKKRRQRLQKAARCKPASSYASDSSSFSLSSSLTSSLSSSLDSSASHSSPSSDEAPTATTRFPLPPFLEPVDTLTASENFDLFSRPALSRWEVESEGSSAGDADDEDSGDEEPDAVPQVCRTPPLPPSRLGRHVCHALRGLYSKRYQAARDTLPRGPSYLPHVLHVYKHERPDLFRGHLRVNPATFDRLVARLMGDPVFSNDSENAQISVEEQVAITLYRFGHFGNAAGLQKVAEWAGCGKGMVDLVTRRVMTAVLRPDFLAEAIRLPTQEEKEKAKAWVEKHSCKAWRNGWCMVDGMLVPLDERPFWYGESYFDRKCNYSLNIQVCTQILLCAITTSRIPDRLPAQPSDHRCWVRIYGQHT</sequence>
<feature type="region of interest" description="Disordered" evidence="1">
    <location>
        <begin position="216"/>
        <end position="244"/>
    </location>
</feature>
<accession>A0A4Q9PFY1</accession>
<feature type="region of interest" description="Disordered" evidence="1">
    <location>
        <begin position="271"/>
        <end position="305"/>
    </location>
</feature>
<feature type="compositionally biased region" description="Basic residues" evidence="1">
    <location>
        <begin position="13"/>
        <end position="29"/>
    </location>
</feature>
<keyword evidence="3" id="KW-1185">Reference proteome</keyword>
<evidence type="ECO:0000256" key="1">
    <source>
        <dbReference type="SAM" id="MobiDB-lite"/>
    </source>
</evidence>
<dbReference type="AlphaFoldDB" id="A0A4Q9PFY1"/>
<organism evidence="2 3">
    <name type="scientific">Dichomitus squalens</name>
    <dbReference type="NCBI Taxonomy" id="114155"/>
    <lineage>
        <taxon>Eukaryota</taxon>
        <taxon>Fungi</taxon>
        <taxon>Dikarya</taxon>
        <taxon>Basidiomycota</taxon>
        <taxon>Agaricomycotina</taxon>
        <taxon>Agaricomycetes</taxon>
        <taxon>Polyporales</taxon>
        <taxon>Polyporaceae</taxon>
        <taxon>Dichomitus</taxon>
    </lineage>
</organism>
<dbReference type="Proteomes" id="UP000292082">
    <property type="component" value="Unassembled WGS sequence"/>
</dbReference>
<feature type="compositionally biased region" description="Low complexity" evidence="1">
    <location>
        <begin position="216"/>
        <end position="231"/>
    </location>
</feature>
<feature type="compositionally biased region" description="Low complexity" evidence="1">
    <location>
        <begin position="55"/>
        <end position="78"/>
    </location>
</feature>
<reference evidence="2 3" key="1">
    <citation type="submission" date="2019-01" db="EMBL/GenBank/DDBJ databases">
        <title>Draft genome sequences of three monokaryotic isolates of the white-rot basidiomycete fungus Dichomitus squalens.</title>
        <authorList>
            <consortium name="DOE Joint Genome Institute"/>
            <person name="Lopez S.C."/>
            <person name="Andreopoulos B."/>
            <person name="Pangilinan J."/>
            <person name="Lipzen A."/>
            <person name="Riley R."/>
            <person name="Ahrendt S."/>
            <person name="Ng V."/>
            <person name="Barry K."/>
            <person name="Daum C."/>
            <person name="Grigoriev I.V."/>
            <person name="Hilden K.S."/>
            <person name="Makela M.R."/>
            <person name="de Vries R.P."/>
        </authorList>
    </citation>
    <scope>NUCLEOTIDE SEQUENCE [LARGE SCALE GENOMIC DNA]</scope>
    <source>
        <strain evidence="2 3">CBS 464.89</strain>
    </source>
</reference>
<feature type="region of interest" description="Disordered" evidence="1">
    <location>
        <begin position="1"/>
        <end position="97"/>
    </location>
</feature>
<dbReference type="EMBL" id="ML145354">
    <property type="protein sequence ID" value="TBU51246.1"/>
    <property type="molecule type" value="Genomic_DNA"/>
</dbReference>
<feature type="compositionally biased region" description="Acidic residues" evidence="1">
    <location>
        <begin position="280"/>
        <end position="292"/>
    </location>
</feature>
<name>A0A4Q9PFY1_9APHY</name>